<evidence type="ECO:0000256" key="3">
    <source>
        <dbReference type="ARBA" id="ARBA00023242"/>
    </source>
</evidence>
<comment type="similarity">
    <text evidence="2">Belongs to the ESS2 family.</text>
</comment>
<evidence type="ECO:0000256" key="4">
    <source>
        <dbReference type="SAM" id="MobiDB-lite"/>
    </source>
</evidence>
<evidence type="ECO:0000256" key="2">
    <source>
        <dbReference type="ARBA" id="ARBA00009072"/>
    </source>
</evidence>
<dbReference type="GO" id="GO:0071013">
    <property type="term" value="C:catalytic step 2 spliceosome"/>
    <property type="evidence" value="ECO:0007669"/>
    <property type="project" value="TreeGrafter"/>
</dbReference>
<dbReference type="Pfam" id="PF09751">
    <property type="entry name" value="Es2"/>
    <property type="match status" value="2"/>
</dbReference>
<feature type="compositionally biased region" description="Basic and acidic residues" evidence="4">
    <location>
        <begin position="485"/>
        <end position="494"/>
    </location>
</feature>
<evidence type="ECO:0000256" key="1">
    <source>
        <dbReference type="ARBA" id="ARBA00004123"/>
    </source>
</evidence>
<comment type="subcellular location">
    <subcellularLocation>
        <location evidence="1">Nucleus</location>
    </subcellularLocation>
</comment>
<dbReference type="PANTHER" id="PTHR12940:SF0">
    <property type="entry name" value="SPLICING FACTOR ESS-2 HOMOLOG"/>
    <property type="match status" value="1"/>
</dbReference>
<evidence type="ECO:0008006" key="7">
    <source>
        <dbReference type="Google" id="ProtNLM"/>
    </source>
</evidence>
<feature type="compositionally biased region" description="Low complexity" evidence="4">
    <location>
        <begin position="501"/>
        <end position="522"/>
    </location>
</feature>
<feature type="compositionally biased region" description="Polar residues" evidence="4">
    <location>
        <begin position="1"/>
        <end position="11"/>
    </location>
</feature>
<dbReference type="OrthoDB" id="19679at2759"/>
<evidence type="ECO:0000313" key="6">
    <source>
        <dbReference type="Proteomes" id="UP000812966"/>
    </source>
</evidence>
<name>A0A8K0JRR7_9TREE</name>
<dbReference type="InterPro" id="IPR019148">
    <property type="entry name" value="Nuclear_protein_DGCR14_ESS-2"/>
</dbReference>
<feature type="region of interest" description="Disordered" evidence="4">
    <location>
        <begin position="87"/>
        <end position="151"/>
    </location>
</feature>
<dbReference type="AlphaFoldDB" id="A0A8K0JRR7"/>
<keyword evidence="6" id="KW-1185">Reference proteome</keyword>
<keyword evidence="3" id="KW-0539">Nucleus</keyword>
<dbReference type="PANTHER" id="PTHR12940">
    <property type="entry name" value="ES-2 PROTEIN - RELATED"/>
    <property type="match status" value="1"/>
</dbReference>
<feature type="compositionally biased region" description="Polar residues" evidence="4">
    <location>
        <begin position="678"/>
        <end position="690"/>
    </location>
</feature>
<feature type="region of interest" description="Disordered" evidence="4">
    <location>
        <begin position="572"/>
        <end position="739"/>
    </location>
</feature>
<evidence type="ECO:0000313" key="5">
    <source>
        <dbReference type="EMBL" id="KAG7571249.1"/>
    </source>
</evidence>
<feature type="region of interest" description="Disordered" evidence="4">
    <location>
        <begin position="1"/>
        <end position="27"/>
    </location>
</feature>
<feature type="compositionally biased region" description="Basic and acidic residues" evidence="4">
    <location>
        <begin position="592"/>
        <end position="617"/>
    </location>
</feature>
<organism evidence="5 6">
    <name type="scientific">Filobasidium floriforme</name>
    <dbReference type="NCBI Taxonomy" id="5210"/>
    <lineage>
        <taxon>Eukaryota</taxon>
        <taxon>Fungi</taxon>
        <taxon>Dikarya</taxon>
        <taxon>Basidiomycota</taxon>
        <taxon>Agaricomycotina</taxon>
        <taxon>Tremellomycetes</taxon>
        <taxon>Filobasidiales</taxon>
        <taxon>Filobasidiaceae</taxon>
        <taxon>Filobasidium</taxon>
    </lineage>
</organism>
<dbReference type="Proteomes" id="UP000812966">
    <property type="component" value="Unassembled WGS sequence"/>
</dbReference>
<reference evidence="5" key="1">
    <citation type="submission" date="2020-04" db="EMBL/GenBank/DDBJ databases">
        <title>Analysis of mating type loci in Filobasidium floriforme.</title>
        <authorList>
            <person name="Nowrousian M."/>
        </authorList>
    </citation>
    <scope>NUCLEOTIDE SEQUENCE</scope>
    <source>
        <strain evidence="5">CBS 6242</strain>
    </source>
</reference>
<feature type="compositionally biased region" description="Basic and acidic residues" evidence="4">
    <location>
        <begin position="98"/>
        <end position="109"/>
    </location>
</feature>
<proteinExistence type="inferred from homology"/>
<gene>
    <name evidence="5" type="ORF">FFLO_00761</name>
</gene>
<feature type="region of interest" description="Disordered" evidence="4">
    <location>
        <begin position="458"/>
        <end position="533"/>
    </location>
</feature>
<accession>A0A8K0JRR7</accession>
<sequence length="739" mass="80408">MSRNATPSSSRHVARTSEAGPSKTPGVSLARQVVLDEDEYTASLSHIIKRDFFPTLPRLAATNAYLSALESQDSQALASSIRHLSSLSSDAAGSSTPRVERERRRREAELAEYNGTPYISRTPFGGADLETPLPGYRQREQDERDEQEIKRRKIDTSRGLDDFQHVYTSEDNASFLEILTEDNARRKEKYAWAFEAETKAKANRLRLEQDRRRLLIEHGGYIPTDDGLLRLTLGEEAKEAVKKSKKELVQGPDGKVLMIESSSKSPADDGSKKEKTGLIEEGSGKQTLIKVDKGKGRAQEDVDDEEEVMALVLSGDNDDTARSADSMALIRPAPSLNAPDISDQQLVIPNALPSAQILQSNSPQDKDTLTELPLPADSHLARALNEAGLPETAMMNQDGQLVPARDLANGSGDGLGRGELERKERELIEKAVMADEKDSRERTVPTWAYRTRNAFMFGPDADVDPLKRPPNASSVSELRQNPPEISHDNTRMRDEDDLEPSRNSGRSSARASSPTRSRVAAAIGGTPYHPSSSMPTFNDYALVPTAPSPSPEQLGPQAVSQLMTWGSLMSTPRALEESGDPLDSAAVGFKINEPKRRDDIGRRLAKDASRAMRERAKGYGTAPRGLAILSGPERKMGDMGPPASRGSIFEKEGSATPRRNADTLTPAGRTLLERSMGTPISSSRRGSSNPFAGGAGGAARGRAEAMERTGGWSNLGTAKRKEPATRSWTPSPAVRRNGK</sequence>
<comment type="caution">
    <text evidence="5">The sequence shown here is derived from an EMBL/GenBank/DDBJ whole genome shotgun (WGS) entry which is preliminary data.</text>
</comment>
<protein>
    <recommendedName>
        <fullName evidence="7">Nuclear protein DGCR14</fullName>
    </recommendedName>
</protein>
<dbReference type="EMBL" id="JABELV010000009">
    <property type="protein sequence ID" value="KAG7571249.1"/>
    <property type="molecule type" value="Genomic_DNA"/>
</dbReference>